<accession>A0A1I4ELT1</accession>
<dbReference type="OrthoDB" id="8420210at2"/>
<evidence type="ECO:0008006" key="3">
    <source>
        <dbReference type="Google" id="ProtNLM"/>
    </source>
</evidence>
<proteinExistence type="predicted"/>
<reference evidence="1 2" key="1">
    <citation type="submission" date="2016-10" db="EMBL/GenBank/DDBJ databases">
        <authorList>
            <person name="Varghese N."/>
            <person name="Submissions S."/>
        </authorList>
    </citation>
    <scope>NUCLEOTIDE SEQUENCE [LARGE SCALE GENOMIC DNA]</scope>
    <source>
        <strain evidence="1 2">DSM 21822</strain>
    </source>
</reference>
<keyword evidence="2" id="KW-1185">Reference proteome</keyword>
<dbReference type="Pfam" id="PF06169">
    <property type="entry name" value="DUF982"/>
    <property type="match status" value="1"/>
</dbReference>
<organism evidence="1 2">
    <name type="scientific">Neomesorhizobium albiziae</name>
    <dbReference type="NCBI Taxonomy" id="335020"/>
    <lineage>
        <taxon>Bacteria</taxon>
        <taxon>Pseudomonadati</taxon>
        <taxon>Pseudomonadota</taxon>
        <taxon>Alphaproteobacteria</taxon>
        <taxon>Hyphomicrobiales</taxon>
        <taxon>Phyllobacteriaceae</taxon>
        <taxon>Neomesorhizobium</taxon>
    </lineage>
</organism>
<dbReference type="RefSeq" id="WP_149763330.1">
    <property type="nucleotide sequence ID" value="NZ_BSPE01000090.1"/>
</dbReference>
<dbReference type="Gene3D" id="6.10.250.730">
    <property type="match status" value="1"/>
</dbReference>
<dbReference type="InterPro" id="IPR010385">
    <property type="entry name" value="DUF982"/>
</dbReference>
<name>A0A1I4ELT1_9HYPH</name>
<gene>
    <name evidence="1" type="ORF">SAMN04488498_12747</name>
</gene>
<dbReference type="EMBL" id="FOSL01000027">
    <property type="protein sequence ID" value="SFL06143.1"/>
    <property type="molecule type" value="Genomic_DNA"/>
</dbReference>
<evidence type="ECO:0000313" key="2">
    <source>
        <dbReference type="Proteomes" id="UP000323300"/>
    </source>
</evidence>
<dbReference type="Proteomes" id="UP000323300">
    <property type="component" value="Unassembled WGS sequence"/>
</dbReference>
<protein>
    <recommendedName>
        <fullName evidence="3">DUF982 domain-containing protein</fullName>
    </recommendedName>
</protein>
<dbReference type="AlphaFoldDB" id="A0A1I4ELT1"/>
<evidence type="ECO:0000313" key="1">
    <source>
        <dbReference type="EMBL" id="SFL06143.1"/>
    </source>
</evidence>
<sequence length="93" mass="10444">MRLDDLSKPPPDTSFEKPVMIELVPGKPQKIRNARDAMDALDEFRPSATEPGTKHMMARRACMNALLGLRKSAMARKAFEEAAWESDVLVDED</sequence>